<keyword evidence="4 6" id="KW-1133">Transmembrane helix</keyword>
<evidence type="ECO:0000256" key="6">
    <source>
        <dbReference type="SAM" id="Phobius"/>
    </source>
</evidence>
<feature type="transmembrane region" description="Helical" evidence="6">
    <location>
        <begin position="233"/>
        <end position="257"/>
    </location>
</feature>
<feature type="transmembrane region" description="Helical" evidence="6">
    <location>
        <begin position="124"/>
        <end position="145"/>
    </location>
</feature>
<organism evidence="7 8">
    <name type="scientific">Photobacterium sanguinicancri</name>
    <dbReference type="NCBI Taxonomy" id="875932"/>
    <lineage>
        <taxon>Bacteria</taxon>
        <taxon>Pseudomonadati</taxon>
        <taxon>Pseudomonadota</taxon>
        <taxon>Gammaproteobacteria</taxon>
        <taxon>Vibrionales</taxon>
        <taxon>Vibrionaceae</taxon>
        <taxon>Photobacterium</taxon>
    </lineage>
</organism>
<accession>A0AAW7Y296</accession>
<feature type="transmembrane region" description="Helical" evidence="6">
    <location>
        <begin position="392"/>
        <end position="411"/>
    </location>
</feature>
<dbReference type="PANTHER" id="PTHR30250:SF26">
    <property type="entry name" value="PSMA PROTEIN"/>
    <property type="match status" value="1"/>
</dbReference>
<dbReference type="InterPro" id="IPR050833">
    <property type="entry name" value="Poly_Biosynth_Transport"/>
</dbReference>
<protein>
    <submittedName>
        <fullName evidence="7">Oligosaccharide flippase family protein</fullName>
    </submittedName>
</protein>
<feature type="transmembrane region" description="Helical" evidence="6">
    <location>
        <begin position="89"/>
        <end position="112"/>
    </location>
</feature>
<keyword evidence="5 6" id="KW-0472">Membrane</keyword>
<evidence type="ECO:0000256" key="2">
    <source>
        <dbReference type="ARBA" id="ARBA00022475"/>
    </source>
</evidence>
<evidence type="ECO:0000256" key="3">
    <source>
        <dbReference type="ARBA" id="ARBA00022692"/>
    </source>
</evidence>
<feature type="transmembrane region" description="Helical" evidence="6">
    <location>
        <begin position="178"/>
        <end position="196"/>
    </location>
</feature>
<feature type="transmembrane region" description="Helical" evidence="6">
    <location>
        <begin position="49"/>
        <end position="68"/>
    </location>
</feature>
<reference evidence="7" key="1">
    <citation type="submission" date="2023-07" db="EMBL/GenBank/DDBJ databases">
        <title>Genome content predicts the carbon catabolic preferences of heterotrophic bacteria.</title>
        <authorList>
            <person name="Gralka M."/>
        </authorList>
    </citation>
    <scope>NUCLEOTIDE SEQUENCE</scope>
    <source>
        <strain evidence="7">G2M05</strain>
    </source>
</reference>
<sequence length="502" mass="58185">MKENISKNIVFTLIITILTTFLSFLMNKYLLNILGDDELGLFRLLSQMIFYLALLDLGISTSATVAYYKPLIENDKKKISVIYNTIEQFYKKVSILTVILGVLLIPLLIYIIDFNSYKMLSIYWLIFVFNAAAAFLMNKYVILFLADQKVFFVKAVTGVALLLERVFQIVLIVKFESFLLFICAGILSNVIKFVFFKIKMKKQYHIIESGSEYDANIKSDAGKMFFHKLSHIVLYNTDNIIIAKFISLSAVAAYSSYLMLTSLVMTIVSIFHSVVDPIVGQLIIKQKNIKNYDLWYVLFRFSFWVAGFTSLGFYYFATPFIHNWLGEQLTLSQFIVTFLLVNLFFDIIKWPTEILKYKYAYYKDIYNPIIEVFVNLALSLYLVRIYGLAGVIWGTIVVNLISNLIVKPIIVFKCCLNISLYKYIKTISFAMCEMVFTMFIVHYIFSSLELLSDGMSSSWGDFILTVILFAFVYIVVWFLSISVFRSRNTLLQLYSFIKNKRL</sequence>
<keyword evidence="2" id="KW-1003">Cell membrane</keyword>
<gene>
    <name evidence="7" type="ORF">Q4568_08080</name>
</gene>
<evidence type="ECO:0000256" key="5">
    <source>
        <dbReference type="ARBA" id="ARBA00023136"/>
    </source>
</evidence>
<dbReference type="GO" id="GO:0005886">
    <property type="term" value="C:plasma membrane"/>
    <property type="evidence" value="ECO:0007669"/>
    <property type="project" value="UniProtKB-SubCell"/>
</dbReference>
<comment type="caution">
    <text evidence="7">The sequence shown here is derived from an EMBL/GenBank/DDBJ whole genome shotgun (WGS) entry which is preliminary data.</text>
</comment>
<name>A0AAW7Y296_9GAMM</name>
<dbReference type="PANTHER" id="PTHR30250">
    <property type="entry name" value="PST FAMILY PREDICTED COLANIC ACID TRANSPORTER"/>
    <property type="match status" value="1"/>
</dbReference>
<evidence type="ECO:0000256" key="1">
    <source>
        <dbReference type="ARBA" id="ARBA00004651"/>
    </source>
</evidence>
<dbReference type="Proteomes" id="UP001170624">
    <property type="component" value="Unassembled WGS sequence"/>
</dbReference>
<comment type="subcellular location">
    <subcellularLocation>
        <location evidence="1">Cell membrane</location>
        <topology evidence="1">Multi-pass membrane protein</topology>
    </subcellularLocation>
</comment>
<feature type="transmembrane region" description="Helical" evidence="6">
    <location>
        <begin position="423"/>
        <end position="445"/>
    </location>
</feature>
<evidence type="ECO:0000256" key="4">
    <source>
        <dbReference type="ARBA" id="ARBA00022989"/>
    </source>
</evidence>
<proteinExistence type="predicted"/>
<feature type="transmembrane region" description="Helical" evidence="6">
    <location>
        <begin position="465"/>
        <end position="484"/>
    </location>
</feature>
<feature type="transmembrane region" description="Helical" evidence="6">
    <location>
        <begin position="329"/>
        <end position="348"/>
    </location>
</feature>
<feature type="transmembrane region" description="Helical" evidence="6">
    <location>
        <begin position="296"/>
        <end position="317"/>
    </location>
</feature>
<dbReference type="RefSeq" id="WP_303498970.1">
    <property type="nucleotide sequence ID" value="NZ_JAUOPU010000006.1"/>
</dbReference>
<feature type="transmembrane region" description="Helical" evidence="6">
    <location>
        <begin position="9"/>
        <end position="29"/>
    </location>
</feature>
<feature type="transmembrane region" description="Helical" evidence="6">
    <location>
        <begin position="369"/>
        <end position="386"/>
    </location>
</feature>
<dbReference type="AlphaFoldDB" id="A0AAW7Y296"/>
<feature type="transmembrane region" description="Helical" evidence="6">
    <location>
        <begin position="263"/>
        <end position="284"/>
    </location>
</feature>
<feature type="transmembrane region" description="Helical" evidence="6">
    <location>
        <begin position="152"/>
        <end position="172"/>
    </location>
</feature>
<keyword evidence="3 6" id="KW-0812">Transmembrane</keyword>
<dbReference type="InterPro" id="IPR002797">
    <property type="entry name" value="Polysacc_synth"/>
</dbReference>
<dbReference type="Pfam" id="PF01943">
    <property type="entry name" value="Polysacc_synt"/>
    <property type="match status" value="1"/>
</dbReference>
<evidence type="ECO:0000313" key="8">
    <source>
        <dbReference type="Proteomes" id="UP001170624"/>
    </source>
</evidence>
<evidence type="ECO:0000313" key="7">
    <source>
        <dbReference type="EMBL" id="MDO6542487.1"/>
    </source>
</evidence>
<dbReference type="EMBL" id="JAUOPU010000006">
    <property type="protein sequence ID" value="MDO6542487.1"/>
    <property type="molecule type" value="Genomic_DNA"/>
</dbReference>